<dbReference type="EMBL" id="PPUZ01000047">
    <property type="protein sequence ID" value="RZM76850.1"/>
    <property type="molecule type" value="Genomic_DNA"/>
</dbReference>
<feature type="transmembrane region" description="Helical" evidence="6">
    <location>
        <begin position="41"/>
        <end position="62"/>
    </location>
</feature>
<reference evidence="11" key="8">
    <citation type="submission" date="2019-09" db="EMBL/GenBank/DDBJ databases">
        <title>Co-occurence of chitin degradation, pigmentation and bioactivity in marine Pseudoalteromonas.</title>
        <authorList>
            <person name="Sonnenschein E.C."/>
            <person name="Bech P.K."/>
        </authorList>
    </citation>
    <scope>NUCLEOTIDE SEQUENCE</scope>
    <source>
        <strain evidence="11">S2676</strain>
    </source>
</reference>
<evidence type="ECO:0000313" key="17">
    <source>
        <dbReference type="Proteomes" id="UP000306719"/>
    </source>
</evidence>
<evidence type="ECO:0000313" key="18">
    <source>
        <dbReference type="Proteomes" id="UP000310249"/>
    </source>
</evidence>
<proteinExistence type="predicted"/>
<feature type="transmembrane region" description="Helical" evidence="6">
    <location>
        <begin position="106"/>
        <end position="124"/>
    </location>
</feature>
<dbReference type="RefSeq" id="WP_010384869.1">
    <property type="nucleotide sequence ID" value="NZ_AHCD03000036.1"/>
</dbReference>
<evidence type="ECO:0000313" key="10">
    <source>
        <dbReference type="EMBL" id="RZM76850.1"/>
    </source>
</evidence>
<dbReference type="EMBL" id="LFZX01000005">
    <property type="protein sequence ID" value="KNC69012.1"/>
    <property type="molecule type" value="Genomic_DNA"/>
</dbReference>
<evidence type="ECO:0000256" key="3">
    <source>
        <dbReference type="ARBA" id="ARBA00022692"/>
    </source>
</evidence>
<evidence type="ECO:0000256" key="2">
    <source>
        <dbReference type="ARBA" id="ARBA00022475"/>
    </source>
</evidence>
<dbReference type="EMBL" id="PNCI01000043">
    <property type="protein sequence ID" value="TMP26596.1"/>
    <property type="molecule type" value="Genomic_DNA"/>
</dbReference>
<evidence type="ECO:0000256" key="4">
    <source>
        <dbReference type="ARBA" id="ARBA00022989"/>
    </source>
</evidence>
<evidence type="ECO:0000313" key="15">
    <source>
        <dbReference type="Proteomes" id="UP000069015"/>
    </source>
</evidence>
<name>A0A0F4QS72_9GAMM</name>
<dbReference type="PATRIC" id="fig|43658.5.peg.1998"/>
<keyword evidence="5 6" id="KW-0472">Membrane</keyword>
<dbReference type="OrthoDB" id="5702716at2"/>
<sequence>MTHSLASPYRRAALKGVLYQGLVAIIAAVIVFIGWGVEAGLSALAGGAVLVLPNFVFAAYAFRFMGASKANQVYSSLKRGNGLKFLLTVVLFALIFKHFSVVMLPFFGTYMLVMLTQWLVLIFFNH</sequence>
<evidence type="ECO:0000313" key="11">
    <source>
        <dbReference type="EMBL" id="TMP26596.1"/>
    </source>
</evidence>
<reference evidence="9" key="3">
    <citation type="submission" date="2015-07" db="EMBL/GenBank/DDBJ databases">
        <title>MeaNS - Measles Nucleotide Surveillance Program.</title>
        <authorList>
            <person name="Tran T."/>
            <person name="Druce J."/>
        </authorList>
    </citation>
    <scope>NUCLEOTIDE SEQUENCE</scope>
    <source>
        <strain evidence="9">OCN096</strain>
    </source>
</reference>
<evidence type="ECO:0000313" key="7">
    <source>
        <dbReference type="EMBL" id="ALU43626.1"/>
    </source>
</evidence>
<dbReference type="Proteomes" id="UP000306719">
    <property type="component" value="Unassembled WGS sequence"/>
</dbReference>
<dbReference type="EMBL" id="CP013611">
    <property type="protein sequence ID" value="ALU43626.1"/>
    <property type="molecule type" value="Genomic_DNA"/>
</dbReference>
<dbReference type="InterPro" id="IPR005598">
    <property type="entry name" value="ATP_synth_I"/>
</dbReference>
<accession>A0A0F4QS72</accession>
<keyword evidence="2" id="KW-1003">Cell membrane</keyword>
<feature type="transmembrane region" description="Helical" evidence="6">
    <location>
        <begin position="12"/>
        <end position="35"/>
    </location>
</feature>
<dbReference type="Proteomes" id="UP000033452">
    <property type="component" value="Unassembled WGS sequence"/>
</dbReference>
<dbReference type="KEGG" id="prr:AT705_12090"/>
<evidence type="ECO:0000256" key="1">
    <source>
        <dbReference type="ARBA" id="ARBA00004651"/>
    </source>
</evidence>
<feature type="transmembrane region" description="Helical" evidence="6">
    <location>
        <begin position="83"/>
        <end position="100"/>
    </location>
</feature>
<evidence type="ECO:0000256" key="6">
    <source>
        <dbReference type="SAM" id="Phobius"/>
    </source>
</evidence>
<keyword evidence="13" id="KW-1185">Reference proteome</keyword>
<keyword evidence="4 6" id="KW-1133">Transmembrane helix</keyword>
<evidence type="ECO:0000313" key="13">
    <source>
        <dbReference type="Proteomes" id="UP000033452"/>
    </source>
</evidence>
<protein>
    <submittedName>
        <fullName evidence="8">ATP synthase F0F1</fullName>
    </submittedName>
    <submittedName>
        <fullName evidence="10">F0F1 ATP synthase assembly protein I</fullName>
    </submittedName>
</protein>
<organism evidence="8 13">
    <name type="scientific">Pseudoalteromonas rubra</name>
    <dbReference type="NCBI Taxonomy" id="43658"/>
    <lineage>
        <taxon>Bacteria</taxon>
        <taxon>Pseudomonadati</taxon>
        <taxon>Pseudomonadota</taxon>
        <taxon>Gammaproteobacteria</taxon>
        <taxon>Alteromonadales</taxon>
        <taxon>Pseudoalteromonadaceae</taxon>
        <taxon>Pseudoalteromonas</taxon>
    </lineage>
</organism>
<evidence type="ECO:0000256" key="5">
    <source>
        <dbReference type="ARBA" id="ARBA00023136"/>
    </source>
</evidence>
<evidence type="ECO:0000313" key="8">
    <source>
        <dbReference type="EMBL" id="KJZ09442.1"/>
    </source>
</evidence>
<dbReference type="EMBL" id="PNCJ01000028">
    <property type="protein sequence ID" value="TMP34392.1"/>
    <property type="molecule type" value="Genomic_DNA"/>
</dbReference>
<keyword evidence="3 6" id="KW-0812">Transmembrane</keyword>
<evidence type="ECO:0000313" key="16">
    <source>
        <dbReference type="Proteomes" id="UP000292345"/>
    </source>
</evidence>
<dbReference type="GeneID" id="61359109"/>
<evidence type="ECO:0000313" key="9">
    <source>
        <dbReference type="EMBL" id="KNC69012.1"/>
    </source>
</evidence>
<dbReference type="AlphaFoldDB" id="A0A0F4QS72"/>
<dbReference type="Proteomes" id="UP000292345">
    <property type="component" value="Unassembled WGS sequence"/>
</dbReference>
<dbReference type="Proteomes" id="UP000069015">
    <property type="component" value="Chromosome 1"/>
</dbReference>
<gene>
    <name evidence="9" type="ORF">AC626_01410</name>
    <name evidence="7" type="ORF">AT705_12090</name>
    <name evidence="10" type="ORF">C3B51_17240</name>
    <name evidence="12" type="ORF">CWB98_17855</name>
    <name evidence="11" type="ORF">CWB99_18210</name>
    <name evidence="8" type="ORF">TW77_09435</name>
</gene>
<dbReference type="Proteomes" id="UP000036850">
    <property type="component" value="Unassembled WGS sequence"/>
</dbReference>
<reference evidence="10 16" key="5">
    <citation type="submission" date="2018-01" db="EMBL/GenBank/DDBJ databases">
        <title>Co-occurrence of chitin degradation, pigmentation and bioactivity in marine Pseudoalteromonas.</title>
        <authorList>
            <person name="Paulsen S."/>
            <person name="Gram L."/>
            <person name="Machado H."/>
        </authorList>
    </citation>
    <scope>NUCLEOTIDE SEQUENCE [LARGE SCALE GENOMIC DNA]</scope>
    <source>
        <strain evidence="10 16">S1946</strain>
    </source>
</reference>
<reference evidence="14" key="2">
    <citation type="submission" date="2015-07" db="EMBL/GenBank/DDBJ databases">
        <title>Draft genome sequence of a Pseudoalteromonas rubra strain, OCN096, isolated from Kaneohe Bay, Oahu, Hawaii.</title>
        <authorList>
            <person name="Beurmann S."/>
            <person name="Ushijima B."/>
            <person name="Belcaid M."/>
            <person name="Callahan S.M."/>
            <person name="Aeby G.S."/>
        </authorList>
    </citation>
    <scope>NUCLEOTIDE SEQUENCE [LARGE SCALE GENOMIC DNA]</scope>
    <source>
        <strain evidence="14">OCN096</strain>
    </source>
</reference>
<reference evidence="17 18" key="6">
    <citation type="submission" date="2018-01" db="EMBL/GenBank/DDBJ databases">
        <authorList>
            <person name="Paulsen S."/>
            <person name="Gram L.K."/>
        </authorList>
    </citation>
    <scope>NUCLEOTIDE SEQUENCE [LARGE SCALE GENOMIC DNA]</scope>
    <source>
        <strain evidence="12 17">S2599</strain>
        <strain evidence="11 18">S2676</strain>
    </source>
</reference>
<reference evidence="7 15" key="4">
    <citation type="submission" date="2015-12" db="EMBL/GenBank/DDBJ databases">
        <title>Complete genome sequence of Pseudoalteromonas rubra SCSIO 6842, harboring a conjugative plasmid.</title>
        <authorList>
            <person name="Li B."/>
            <person name="Wang X."/>
        </authorList>
    </citation>
    <scope>NUCLEOTIDE SEQUENCE [LARGE SCALE GENOMIC DNA]</scope>
    <source>
        <strain evidence="7 15">SCSIO 6842</strain>
    </source>
</reference>
<dbReference type="Pfam" id="PF03899">
    <property type="entry name" value="ATP-synt_I"/>
    <property type="match status" value="1"/>
</dbReference>
<dbReference type="Proteomes" id="UP000310249">
    <property type="component" value="Unassembled WGS sequence"/>
</dbReference>
<evidence type="ECO:0000313" key="14">
    <source>
        <dbReference type="Proteomes" id="UP000036850"/>
    </source>
</evidence>
<evidence type="ECO:0000313" key="12">
    <source>
        <dbReference type="EMBL" id="TMP34392.1"/>
    </source>
</evidence>
<dbReference type="EMBL" id="JXYA01000019">
    <property type="protein sequence ID" value="KJZ09442.1"/>
    <property type="molecule type" value="Genomic_DNA"/>
</dbReference>
<comment type="subcellular location">
    <subcellularLocation>
        <location evidence="1">Cell membrane</location>
        <topology evidence="1">Multi-pass membrane protein</topology>
    </subcellularLocation>
</comment>
<reference evidence="17 18" key="7">
    <citation type="submission" date="2019-06" db="EMBL/GenBank/DDBJ databases">
        <title>Co-occurence of chitin degradation, pigmentation and bioactivity in marine Pseudoalteromonas.</title>
        <authorList>
            <person name="Sonnenschein E.C."/>
            <person name="Bech P.K."/>
        </authorList>
    </citation>
    <scope>NUCLEOTIDE SEQUENCE [LARGE SCALE GENOMIC DNA]</scope>
    <source>
        <strain evidence="12 17">S2599</strain>
        <strain evidence="18">S2676</strain>
    </source>
</reference>
<reference evidence="8 13" key="1">
    <citation type="journal article" date="2015" name="BMC Genomics">
        <title>Genome mining reveals unlocked bioactive potential of marine Gram-negative bacteria.</title>
        <authorList>
            <person name="Machado H."/>
            <person name="Sonnenschein E.C."/>
            <person name="Melchiorsen J."/>
            <person name="Gram L."/>
        </authorList>
    </citation>
    <scope>NUCLEOTIDE SEQUENCE [LARGE SCALE GENOMIC DNA]</scope>
    <source>
        <strain evidence="8 13">S2471</strain>
    </source>
</reference>
<dbReference type="GO" id="GO:0005886">
    <property type="term" value="C:plasma membrane"/>
    <property type="evidence" value="ECO:0007669"/>
    <property type="project" value="UniProtKB-SubCell"/>
</dbReference>